<comment type="caution">
    <text evidence="2">The sequence shown here is derived from an EMBL/GenBank/DDBJ whole genome shotgun (WGS) entry which is preliminary data.</text>
</comment>
<name>A0ABD1PTQ4_9LAMI</name>
<dbReference type="Proteomes" id="UP001604336">
    <property type="component" value="Unassembled WGS sequence"/>
</dbReference>
<feature type="region of interest" description="Disordered" evidence="1">
    <location>
        <begin position="117"/>
        <end position="148"/>
    </location>
</feature>
<evidence type="ECO:0000256" key="1">
    <source>
        <dbReference type="SAM" id="MobiDB-lite"/>
    </source>
</evidence>
<dbReference type="EMBL" id="JBFOLK010000013">
    <property type="protein sequence ID" value="KAL2466329.1"/>
    <property type="molecule type" value="Genomic_DNA"/>
</dbReference>
<keyword evidence="3" id="KW-1185">Reference proteome</keyword>
<evidence type="ECO:0000313" key="2">
    <source>
        <dbReference type="EMBL" id="KAL2466329.1"/>
    </source>
</evidence>
<feature type="compositionally biased region" description="Pro residues" evidence="1">
    <location>
        <begin position="117"/>
        <end position="133"/>
    </location>
</feature>
<protein>
    <submittedName>
        <fullName evidence="2">Uncharacterized protein</fullName>
    </submittedName>
</protein>
<reference evidence="3" key="1">
    <citation type="submission" date="2024-07" db="EMBL/GenBank/DDBJ databases">
        <title>Two chromosome-level genome assemblies of Korean endemic species Abeliophyllum distichum and Forsythia ovata (Oleaceae).</title>
        <authorList>
            <person name="Jang H."/>
        </authorList>
    </citation>
    <scope>NUCLEOTIDE SEQUENCE [LARGE SCALE GENOMIC DNA]</scope>
</reference>
<accession>A0ABD1PTQ4</accession>
<feature type="region of interest" description="Disordered" evidence="1">
    <location>
        <begin position="1"/>
        <end position="27"/>
    </location>
</feature>
<sequence length="171" mass="18577">MGEAQSSPDRDEEVTQRPTVDFPPSASTSVAYYSRANDLGPVPKAKARAMLGTATYSPNKVPSWKGAFIFVAKYTFRDTSVYSVVENEDKVTPPPLSPEVLVAISLQSMPPPLPYPLPSEQPARPAMPSPPPIVMSIKDVMPPSSGQYPVPTSLHLSFKKLYPSQREGSCK</sequence>
<evidence type="ECO:0000313" key="3">
    <source>
        <dbReference type="Proteomes" id="UP001604336"/>
    </source>
</evidence>
<proteinExistence type="predicted"/>
<gene>
    <name evidence="2" type="ORF">Adt_42180</name>
</gene>
<organism evidence="2 3">
    <name type="scientific">Abeliophyllum distichum</name>
    <dbReference type="NCBI Taxonomy" id="126358"/>
    <lineage>
        <taxon>Eukaryota</taxon>
        <taxon>Viridiplantae</taxon>
        <taxon>Streptophyta</taxon>
        <taxon>Embryophyta</taxon>
        <taxon>Tracheophyta</taxon>
        <taxon>Spermatophyta</taxon>
        <taxon>Magnoliopsida</taxon>
        <taxon>eudicotyledons</taxon>
        <taxon>Gunneridae</taxon>
        <taxon>Pentapetalae</taxon>
        <taxon>asterids</taxon>
        <taxon>lamiids</taxon>
        <taxon>Lamiales</taxon>
        <taxon>Oleaceae</taxon>
        <taxon>Forsythieae</taxon>
        <taxon>Abeliophyllum</taxon>
    </lineage>
</organism>
<dbReference type="AlphaFoldDB" id="A0ABD1PTQ4"/>